<evidence type="ECO:0008006" key="4">
    <source>
        <dbReference type="Google" id="ProtNLM"/>
    </source>
</evidence>
<dbReference type="STRING" id="1121131.SAMN02745229_03959"/>
<feature type="transmembrane region" description="Helical" evidence="1">
    <location>
        <begin position="375"/>
        <end position="392"/>
    </location>
</feature>
<accession>A0A1M6FRG4</accession>
<proteinExistence type="predicted"/>
<keyword evidence="3" id="KW-1185">Reference proteome</keyword>
<evidence type="ECO:0000313" key="3">
    <source>
        <dbReference type="Proteomes" id="UP000184278"/>
    </source>
</evidence>
<dbReference type="RefSeq" id="WP_073390327.1">
    <property type="nucleotide sequence ID" value="NZ_FQXK01000054.1"/>
</dbReference>
<dbReference type="EMBL" id="FQXK01000054">
    <property type="protein sequence ID" value="SHJ00308.1"/>
    <property type="molecule type" value="Genomic_DNA"/>
</dbReference>
<feature type="transmembrane region" description="Helical" evidence="1">
    <location>
        <begin position="296"/>
        <end position="315"/>
    </location>
</feature>
<name>A0A1M6FRG4_BUTFI</name>
<dbReference type="OrthoDB" id="3237876at2"/>
<gene>
    <name evidence="2" type="ORF">SAMN02745229_03959</name>
</gene>
<organism evidence="2 3">
    <name type="scientific">Butyrivibrio fibrisolvens DSM 3071</name>
    <dbReference type="NCBI Taxonomy" id="1121131"/>
    <lineage>
        <taxon>Bacteria</taxon>
        <taxon>Bacillati</taxon>
        <taxon>Bacillota</taxon>
        <taxon>Clostridia</taxon>
        <taxon>Lachnospirales</taxon>
        <taxon>Lachnospiraceae</taxon>
        <taxon>Butyrivibrio</taxon>
    </lineage>
</organism>
<sequence length="705" mass="81456">MDTLLTGNANAISDESIEKIFGDDTVIIADPSVTPRKERHIRWIPISPLDDNFKRLFLTYGFERVIFWSRYTEPGFEPTDEIYRLNALLSLTRHIKLRQFIFIAPYLSEEEEDSDKGILLESCKNLLKYYRDVYGFTLKIIYSPGIVGHLHKGGFFTGLFTDIRNGRKVNLNKTAGSRLMFISHEDFSTFMFRLLDDFRDENESIHLLPSGYETIDDLISVVKSLVPNADINPADGSPDSYMDPDEKIARERYGWIALSRTSDMVPELYKEFLEKESHKMGFFERLRAKVRLPQKLLLTAELTFGFFMVELAVHISKSNVQFRLIDYRLLFVVIMSTIWGSAAGFISATLMIISLAIAYYRNGTEWMMLFYDPGNWVPFILFYITAAICGYTRQRKEDEAGFVRDENKKLESENEFVSDLYQEALQYKNEYKQNLTLSKQGFGRIFDVVTRLNQSRSELIFAESIPVIEDILDNHSVAIYTIYDSSARFARLEVSSPGIARRIKKSIDLSEYTDIIETLSKGELWINRKPQEGQPCYVAGVLSDGNVTVLIAIYNVAFSQMSVYYANLIRVLAGLLENFIVKAWQYQSAVRQREFYNGGGIMYEDYFRMQLRIQRNMSDNEITDFRLFKIDGEGKKADEWETLLRGKTRYNDSVCLGNDGNVYILATQVDEKGEEIIMGRFEKAGFKCEKIEDMYPVDETTEVKE</sequence>
<protein>
    <recommendedName>
        <fullName evidence="4">Nucleoside-diphosphate-sugar epimerase</fullName>
    </recommendedName>
</protein>
<keyword evidence="1" id="KW-0812">Transmembrane</keyword>
<feature type="transmembrane region" description="Helical" evidence="1">
    <location>
        <begin position="327"/>
        <end position="360"/>
    </location>
</feature>
<reference evidence="3" key="1">
    <citation type="submission" date="2016-11" db="EMBL/GenBank/DDBJ databases">
        <authorList>
            <person name="Varghese N."/>
            <person name="Submissions S."/>
        </authorList>
    </citation>
    <scope>NUCLEOTIDE SEQUENCE [LARGE SCALE GENOMIC DNA]</scope>
    <source>
        <strain evidence="3">DSM 3071</strain>
    </source>
</reference>
<feature type="transmembrane region" description="Helical" evidence="1">
    <location>
        <begin position="536"/>
        <end position="557"/>
    </location>
</feature>
<evidence type="ECO:0000313" key="2">
    <source>
        <dbReference type="EMBL" id="SHJ00308.1"/>
    </source>
</evidence>
<evidence type="ECO:0000256" key="1">
    <source>
        <dbReference type="SAM" id="Phobius"/>
    </source>
</evidence>
<dbReference type="AlphaFoldDB" id="A0A1M6FRG4"/>
<dbReference type="Gene3D" id="3.40.50.720">
    <property type="entry name" value="NAD(P)-binding Rossmann-like Domain"/>
    <property type="match status" value="1"/>
</dbReference>
<keyword evidence="1" id="KW-1133">Transmembrane helix</keyword>
<keyword evidence="1" id="KW-0472">Membrane</keyword>
<dbReference type="GeneID" id="89510290"/>
<dbReference type="Proteomes" id="UP000184278">
    <property type="component" value="Unassembled WGS sequence"/>
</dbReference>